<sequence length="415" mass="44592">MQRPKIQKTYCIKVHRSALSHDVGDKRKHRGPSNKITPKSREFIETDSSSSSSECHSDSEGALKNPALPPPPPPPPPPPLQGKRSAINTQTLSITNAPPLPPRPGSAGSLGATFGGKGLRVKDGGGVTANGSIGINGTNGGGCNTLSIGNVTTSFGTSVPDPGGLGGQRKDPVPMSPPPNVGHEGPPSPLRDFQEIQSLWVKVELSLLGRAPGQGSGERPRSGQQAERDGTAARDRERQGERTGVAERERQKAAEREWAAPRERQRPPKGEKPEEENERLAPDRERQGDRDRLAERERPTDREDRDRSGVGERDRTAGKEREKAGQGPGAPDNPAAQEQSNPRLAGRTEGKHRRQAAGGVAVPTEKHGNKSKRKHKSDHSEPSAVGNKKLRLDKDCPLLPPFISPIHNHRNGSAE</sequence>
<keyword evidence="3" id="KW-1185">Reference proteome</keyword>
<protein>
    <submittedName>
        <fullName evidence="2">AF4/FMR2 family member 2</fullName>
    </submittedName>
</protein>
<feature type="compositionally biased region" description="Pro residues" evidence="1">
    <location>
        <begin position="67"/>
        <end position="80"/>
    </location>
</feature>
<reference evidence="2 3" key="1">
    <citation type="submission" date="2019-03" db="EMBL/GenBank/DDBJ databases">
        <title>First draft genome of Liparis tanakae, snailfish: a comprehensive survey of snailfish specific genes.</title>
        <authorList>
            <person name="Kim W."/>
            <person name="Song I."/>
            <person name="Jeong J.-H."/>
            <person name="Kim D."/>
            <person name="Kim S."/>
            <person name="Ryu S."/>
            <person name="Song J.Y."/>
            <person name="Lee S.K."/>
        </authorList>
    </citation>
    <scope>NUCLEOTIDE SEQUENCE [LARGE SCALE GENOMIC DNA]</scope>
    <source>
        <tissue evidence="2">Muscle</tissue>
    </source>
</reference>
<name>A0A4Z2H0Y4_9TELE</name>
<evidence type="ECO:0000256" key="1">
    <source>
        <dbReference type="SAM" id="MobiDB-lite"/>
    </source>
</evidence>
<feature type="region of interest" description="Disordered" evidence="1">
    <location>
        <begin position="150"/>
        <end position="195"/>
    </location>
</feature>
<gene>
    <name evidence="2" type="primary">Aff2</name>
    <name evidence="2" type="ORF">EYF80_030331</name>
</gene>
<feature type="region of interest" description="Disordered" evidence="1">
    <location>
        <begin position="1"/>
        <end position="118"/>
    </location>
</feature>
<feature type="compositionally biased region" description="Polar residues" evidence="1">
    <location>
        <begin position="86"/>
        <end position="96"/>
    </location>
</feature>
<dbReference type="GO" id="GO:0002151">
    <property type="term" value="F:G-quadruplex RNA binding"/>
    <property type="evidence" value="ECO:0007669"/>
    <property type="project" value="TreeGrafter"/>
</dbReference>
<dbReference type="AlphaFoldDB" id="A0A4Z2H0Y4"/>
<dbReference type="Proteomes" id="UP000314294">
    <property type="component" value="Unassembled WGS sequence"/>
</dbReference>
<dbReference type="GO" id="GO:0016607">
    <property type="term" value="C:nuclear speck"/>
    <property type="evidence" value="ECO:0007669"/>
    <property type="project" value="TreeGrafter"/>
</dbReference>
<organism evidence="2 3">
    <name type="scientific">Liparis tanakae</name>
    <name type="common">Tanaka's snailfish</name>
    <dbReference type="NCBI Taxonomy" id="230148"/>
    <lineage>
        <taxon>Eukaryota</taxon>
        <taxon>Metazoa</taxon>
        <taxon>Chordata</taxon>
        <taxon>Craniata</taxon>
        <taxon>Vertebrata</taxon>
        <taxon>Euteleostomi</taxon>
        <taxon>Actinopterygii</taxon>
        <taxon>Neopterygii</taxon>
        <taxon>Teleostei</taxon>
        <taxon>Neoteleostei</taxon>
        <taxon>Acanthomorphata</taxon>
        <taxon>Eupercaria</taxon>
        <taxon>Perciformes</taxon>
        <taxon>Cottioidei</taxon>
        <taxon>Cottales</taxon>
        <taxon>Liparidae</taxon>
        <taxon>Liparis</taxon>
    </lineage>
</organism>
<accession>A0A4Z2H0Y4</accession>
<dbReference type="InterPro" id="IPR007797">
    <property type="entry name" value="AF4/FMR2"/>
</dbReference>
<dbReference type="PANTHER" id="PTHR10528">
    <property type="entry name" value="AF4/FMR2 FAMILY MEMBER"/>
    <property type="match status" value="1"/>
</dbReference>
<evidence type="ECO:0000313" key="3">
    <source>
        <dbReference type="Proteomes" id="UP000314294"/>
    </source>
</evidence>
<feature type="region of interest" description="Disordered" evidence="1">
    <location>
        <begin position="210"/>
        <end position="392"/>
    </location>
</feature>
<proteinExistence type="predicted"/>
<dbReference type="GO" id="GO:0043484">
    <property type="term" value="P:regulation of RNA splicing"/>
    <property type="evidence" value="ECO:0007669"/>
    <property type="project" value="TreeGrafter"/>
</dbReference>
<evidence type="ECO:0000313" key="2">
    <source>
        <dbReference type="EMBL" id="TNN59416.1"/>
    </source>
</evidence>
<feature type="compositionally biased region" description="Basic and acidic residues" evidence="1">
    <location>
        <begin position="218"/>
        <end position="324"/>
    </location>
</feature>
<dbReference type="EMBL" id="SRLO01000356">
    <property type="protein sequence ID" value="TNN59416.1"/>
    <property type="molecule type" value="Genomic_DNA"/>
</dbReference>
<dbReference type="PANTHER" id="PTHR10528:SF18">
    <property type="entry name" value="AF4_FMR2 FAMILY MEMBER 2"/>
    <property type="match status" value="1"/>
</dbReference>
<comment type="caution">
    <text evidence="2">The sequence shown here is derived from an EMBL/GenBank/DDBJ whole genome shotgun (WGS) entry which is preliminary data.</text>
</comment>
<dbReference type="OrthoDB" id="6382204at2759"/>